<feature type="chain" id="PRO_5031321819" evidence="2">
    <location>
        <begin position="18"/>
        <end position="329"/>
    </location>
</feature>
<evidence type="ECO:0000256" key="2">
    <source>
        <dbReference type="SAM" id="SignalP"/>
    </source>
</evidence>
<feature type="signal peptide" evidence="2">
    <location>
        <begin position="1"/>
        <end position="17"/>
    </location>
</feature>
<dbReference type="RefSeq" id="WP_194538258.1">
    <property type="nucleotide sequence ID" value="NZ_JACEFB010000008.1"/>
</dbReference>
<organism evidence="3 4">
    <name type="scientific">Thermogemmata fonticola</name>
    <dbReference type="NCBI Taxonomy" id="2755323"/>
    <lineage>
        <taxon>Bacteria</taxon>
        <taxon>Pseudomonadati</taxon>
        <taxon>Planctomycetota</taxon>
        <taxon>Planctomycetia</taxon>
        <taxon>Gemmatales</taxon>
        <taxon>Gemmataceae</taxon>
        <taxon>Thermogemmata</taxon>
    </lineage>
</organism>
<dbReference type="AlphaFoldDB" id="A0A7V8VF45"/>
<proteinExistence type="predicted"/>
<accession>A0A7V8VF45</accession>
<gene>
    <name evidence="3" type="ORF">H0921_11655</name>
</gene>
<dbReference type="Proteomes" id="UP000542342">
    <property type="component" value="Unassembled WGS sequence"/>
</dbReference>
<keyword evidence="4" id="KW-1185">Reference proteome</keyword>
<comment type="caution">
    <text evidence="3">The sequence shown here is derived from an EMBL/GenBank/DDBJ whole genome shotgun (WGS) entry which is preliminary data.</text>
</comment>
<evidence type="ECO:0000313" key="4">
    <source>
        <dbReference type="Proteomes" id="UP000542342"/>
    </source>
</evidence>
<protein>
    <submittedName>
        <fullName evidence="3">Uncharacterized protein</fullName>
    </submittedName>
</protein>
<keyword evidence="2" id="KW-0732">Signal</keyword>
<evidence type="ECO:0000256" key="1">
    <source>
        <dbReference type="SAM" id="MobiDB-lite"/>
    </source>
</evidence>
<evidence type="ECO:0000313" key="3">
    <source>
        <dbReference type="EMBL" id="MBA2226816.1"/>
    </source>
</evidence>
<reference evidence="3 4" key="1">
    <citation type="submission" date="2020-07" db="EMBL/GenBank/DDBJ databases">
        <title>Thermogemmata thermophila gen. nov., sp. nov., a novel moderate thermophilic planctomycete from a Kamchatka hot spring.</title>
        <authorList>
            <person name="Elcheninov A.G."/>
            <person name="Podosokorskaya O.A."/>
            <person name="Kovaleva O.L."/>
            <person name="Novikov A."/>
            <person name="Bonch-Osmolovskaya E.A."/>
            <person name="Toshchakov S.V."/>
            <person name="Kublanov I.V."/>
        </authorList>
    </citation>
    <scope>NUCLEOTIDE SEQUENCE [LARGE SCALE GENOMIC DNA]</scope>
    <source>
        <strain evidence="3 4">2918</strain>
    </source>
</reference>
<name>A0A7V8VF45_9BACT</name>
<sequence length="329" mass="36467">MSRPVVPLFVLSAAVMAGTADLARAGWDNVFQVCCFGCDRPRVSFAPPCPPPPCPQPEVRVSYIQRTYYQPVTEYVRTTYYEPVTRNVTSYYYEPVTEYRYTTYYDPCTGCPIRVCQPTTSYRLRSQCNTVTSYVERTALVPVTSYRPVTVQQPVVSYYYPPTSVSYGAPLVPAPPAAIPPAAPSVQEIRDQVPSVMPPGGSGTDKIPPPNVPTQPGMSYPRPGTSGQVRPERTASLPRNSSPTVTVRGEVVLKDQITPRSGARLVFVNADNLQQRHYVTANAYGEFDTSLPVGRWYLYLGGEDGRAVYHKQITLAGDRDLVEYKVVSR</sequence>
<feature type="region of interest" description="Disordered" evidence="1">
    <location>
        <begin position="194"/>
        <end position="243"/>
    </location>
</feature>
<dbReference type="EMBL" id="JACEFB010000008">
    <property type="protein sequence ID" value="MBA2226816.1"/>
    <property type="molecule type" value="Genomic_DNA"/>
</dbReference>